<comment type="caution">
    <text evidence="2">The sequence shown here is derived from an EMBL/GenBank/DDBJ whole genome shotgun (WGS) entry which is preliminary data.</text>
</comment>
<dbReference type="OrthoDB" id="304619at2759"/>
<dbReference type="EMBL" id="CAJJDO010000047">
    <property type="protein sequence ID" value="CAD8167650.1"/>
    <property type="molecule type" value="Genomic_DNA"/>
</dbReference>
<organism evidence="2 3">
    <name type="scientific">Paramecium pentaurelia</name>
    <dbReference type="NCBI Taxonomy" id="43138"/>
    <lineage>
        <taxon>Eukaryota</taxon>
        <taxon>Sar</taxon>
        <taxon>Alveolata</taxon>
        <taxon>Ciliophora</taxon>
        <taxon>Intramacronucleata</taxon>
        <taxon>Oligohymenophorea</taxon>
        <taxon>Peniculida</taxon>
        <taxon>Parameciidae</taxon>
        <taxon>Paramecium</taxon>
    </lineage>
</organism>
<name>A0A8S1UR55_9CILI</name>
<gene>
    <name evidence="2" type="ORF">PPENT_87.1.T0470227</name>
</gene>
<reference evidence="2" key="1">
    <citation type="submission" date="2021-01" db="EMBL/GenBank/DDBJ databases">
        <authorList>
            <consortium name="Genoscope - CEA"/>
            <person name="William W."/>
        </authorList>
    </citation>
    <scope>NUCLEOTIDE SEQUENCE</scope>
</reference>
<proteinExistence type="predicted"/>
<keyword evidence="1" id="KW-0812">Transmembrane</keyword>
<keyword evidence="3" id="KW-1185">Reference proteome</keyword>
<dbReference type="AlphaFoldDB" id="A0A8S1UR55"/>
<feature type="transmembrane region" description="Helical" evidence="1">
    <location>
        <begin position="330"/>
        <end position="351"/>
    </location>
</feature>
<evidence type="ECO:0000256" key="1">
    <source>
        <dbReference type="SAM" id="Phobius"/>
    </source>
</evidence>
<dbReference type="Proteomes" id="UP000689195">
    <property type="component" value="Unassembled WGS sequence"/>
</dbReference>
<evidence type="ECO:0000313" key="3">
    <source>
        <dbReference type="Proteomes" id="UP000689195"/>
    </source>
</evidence>
<keyword evidence="1" id="KW-0472">Membrane</keyword>
<sequence length="352" mass="41091">MLRQVSGSAITVDPIKKSKSTCSTPNKEFLIDQIIHKYIGMDRTTDTFTSSITTMFHNTFPEEKQLLVSPYKKLTERDCEKYLTTFQRISDRKSDIQESPHQDEEFHHLKTSSDFGSSHNSLHELAQNLEQVFDSPEGTNNGHTDKSPEFYNPETKLKSLPKELPIIEENEEIINTHQRLNGLITQIDQKIGLHQVNQQVIDKIKEKYLPKQDELLEFQDFPEFNPSDWPKDDDLDNLKIEQPKTQSPKQIIVKDFRVQAIRNITFNSNEFNDFIQEQFQTEEQVKKDCILEQPIRKDDQNVQQQGNTQNKETQITKFKLTELNVTQIRFTIKTIVILLILILLSQLFTLIL</sequence>
<accession>A0A8S1UR55</accession>
<keyword evidence="1" id="KW-1133">Transmembrane helix</keyword>
<protein>
    <submittedName>
        <fullName evidence="2">Uncharacterized protein</fullName>
    </submittedName>
</protein>
<evidence type="ECO:0000313" key="2">
    <source>
        <dbReference type="EMBL" id="CAD8167650.1"/>
    </source>
</evidence>